<dbReference type="GO" id="GO:0016747">
    <property type="term" value="F:acyltransferase activity, transferring groups other than amino-acyl groups"/>
    <property type="evidence" value="ECO:0007669"/>
    <property type="project" value="InterPro"/>
</dbReference>
<dbReference type="Gene3D" id="3.40.630.30">
    <property type="match status" value="1"/>
</dbReference>
<dbReference type="Proteomes" id="UP000622797">
    <property type="component" value="Unassembled WGS sequence"/>
</dbReference>
<evidence type="ECO:0000313" key="2">
    <source>
        <dbReference type="EMBL" id="KAF4945893.1"/>
    </source>
</evidence>
<reference evidence="2" key="1">
    <citation type="journal article" date="2020" name="BMC Genomics">
        <title>Correction to: Identification and distribution of gene clusters required for synthesis of sphingolipid metabolism inhibitors in diverse species of the filamentous fungus Fusarium.</title>
        <authorList>
            <person name="Kim H.S."/>
            <person name="Lohmar J.M."/>
            <person name="Busman M."/>
            <person name="Brown D.W."/>
            <person name="Naumann T.A."/>
            <person name="Divon H.H."/>
            <person name="Lysoe E."/>
            <person name="Uhlig S."/>
            <person name="Proctor R.H."/>
        </authorList>
    </citation>
    <scope>NUCLEOTIDE SEQUENCE</scope>
    <source>
        <strain evidence="2">NRRL 20472</strain>
    </source>
</reference>
<name>A0A8H4SUI2_9HYPO</name>
<dbReference type="PANTHER" id="PTHR42791">
    <property type="entry name" value="GNAT FAMILY ACETYLTRANSFERASE"/>
    <property type="match status" value="1"/>
</dbReference>
<evidence type="ECO:0000313" key="3">
    <source>
        <dbReference type="Proteomes" id="UP000622797"/>
    </source>
</evidence>
<organism evidence="2 3">
    <name type="scientific">Fusarium sarcochroum</name>
    <dbReference type="NCBI Taxonomy" id="1208366"/>
    <lineage>
        <taxon>Eukaryota</taxon>
        <taxon>Fungi</taxon>
        <taxon>Dikarya</taxon>
        <taxon>Ascomycota</taxon>
        <taxon>Pezizomycotina</taxon>
        <taxon>Sordariomycetes</taxon>
        <taxon>Hypocreomycetidae</taxon>
        <taxon>Hypocreales</taxon>
        <taxon>Nectriaceae</taxon>
        <taxon>Fusarium</taxon>
        <taxon>Fusarium lateritium species complex</taxon>
    </lineage>
</organism>
<sequence>MSSASYEVLSCTTNDSSGIAENNVSAFWQQTWWNMLWPGKTRDSLIKAVEARTPKNLITDRDIRRHQKVMDKASNKVVGYARWILPDSHKDSWLAARIPEVTDSEREKFVELHAAADWTPREDMDDLDDHVHELKAKYKNDRCLELDYLATHPDCQRKGVASMLVSSGIREAQKSGVDVFVPAMGRHALGLYLKHGFELLEQKSQSLKPYGVDEDYETFFLIKRH</sequence>
<evidence type="ECO:0000259" key="1">
    <source>
        <dbReference type="PROSITE" id="PS51186"/>
    </source>
</evidence>
<gene>
    <name evidence="2" type="ORF">FSARC_14331</name>
</gene>
<dbReference type="PROSITE" id="PS51186">
    <property type="entry name" value="GNAT"/>
    <property type="match status" value="1"/>
</dbReference>
<reference evidence="2" key="2">
    <citation type="submission" date="2020-05" db="EMBL/GenBank/DDBJ databases">
        <authorList>
            <person name="Kim H.-S."/>
            <person name="Proctor R.H."/>
            <person name="Brown D.W."/>
        </authorList>
    </citation>
    <scope>NUCLEOTIDE SEQUENCE</scope>
    <source>
        <strain evidence="2">NRRL 20472</strain>
    </source>
</reference>
<dbReference type="Pfam" id="PF00583">
    <property type="entry name" value="Acetyltransf_1"/>
    <property type="match status" value="1"/>
</dbReference>
<keyword evidence="3" id="KW-1185">Reference proteome</keyword>
<proteinExistence type="predicted"/>
<dbReference type="PANTHER" id="PTHR42791:SF2">
    <property type="entry name" value="N-ACETYLTRANSFERASE DOMAIN-CONTAINING PROTEIN"/>
    <property type="match status" value="1"/>
</dbReference>
<dbReference type="AlphaFoldDB" id="A0A8H4SUI2"/>
<protein>
    <recommendedName>
        <fullName evidence="1">N-acetyltransferase domain-containing protein</fullName>
    </recommendedName>
</protein>
<dbReference type="InterPro" id="IPR000182">
    <property type="entry name" value="GNAT_dom"/>
</dbReference>
<comment type="caution">
    <text evidence="2">The sequence shown here is derived from an EMBL/GenBank/DDBJ whole genome shotgun (WGS) entry which is preliminary data.</text>
</comment>
<accession>A0A8H4SUI2</accession>
<dbReference type="CDD" id="cd04301">
    <property type="entry name" value="NAT_SF"/>
    <property type="match status" value="1"/>
</dbReference>
<dbReference type="InterPro" id="IPR052523">
    <property type="entry name" value="Trichothecene_AcTrans"/>
</dbReference>
<dbReference type="EMBL" id="JABEXW010001207">
    <property type="protein sequence ID" value="KAF4945893.1"/>
    <property type="molecule type" value="Genomic_DNA"/>
</dbReference>
<feature type="domain" description="N-acetyltransferase" evidence="1">
    <location>
        <begin position="96"/>
        <end position="222"/>
    </location>
</feature>
<dbReference type="SUPFAM" id="SSF55729">
    <property type="entry name" value="Acyl-CoA N-acyltransferases (Nat)"/>
    <property type="match status" value="1"/>
</dbReference>
<dbReference type="InterPro" id="IPR016181">
    <property type="entry name" value="Acyl_CoA_acyltransferase"/>
</dbReference>
<dbReference type="OrthoDB" id="61113at2759"/>